<sequence length="226" mass="24755">MTSVDISYFEAIPWCATLLKDARWTIITTRSRSQKQNQEDEFFSRTLSTEETIPSCITQVQYADRSHNEQLSAAPGSPPWQPAIIEVRTLFALSAGVNGYPGIAHGGLVSSLLDEVMGLLITTNKDHHEKMLSSTAYEKAGSPTEGQPLRLTTVTAELNIKFRRPILTGGIVLVRAWFETVQGSTINLQATIEDSRGQVLSEGAGRFVGLKPGKEHAFRGGPKPMI</sequence>
<proteinExistence type="predicted"/>
<dbReference type="Pfam" id="PF03061">
    <property type="entry name" value="4HBT"/>
    <property type="match status" value="1"/>
</dbReference>
<name>A0AA38WXY0_9EURO</name>
<reference evidence="2" key="1">
    <citation type="submission" date="2022-10" db="EMBL/GenBank/DDBJ databases">
        <title>Culturing micro-colonial fungi from biological soil crusts in the Mojave desert and describing Neophaeococcomyces mojavensis, and introducing the new genera and species Taxawa tesnikishii.</title>
        <authorList>
            <person name="Kurbessoian T."/>
            <person name="Stajich J.E."/>
        </authorList>
    </citation>
    <scope>NUCLEOTIDE SEQUENCE</scope>
    <source>
        <strain evidence="2">TK_41</strain>
    </source>
</reference>
<dbReference type="Proteomes" id="UP001172673">
    <property type="component" value="Unassembled WGS sequence"/>
</dbReference>
<dbReference type="InterPro" id="IPR029069">
    <property type="entry name" value="HotDog_dom_sf"/>
</dbReference>
<evidence type="ECO:0000313" key="3">
    <source>
        <dbReference type="Proteomes" id="UP001172673"/>
    </source>
</evidence>
<evidence type="ECO:0000259" key="1">
    <source>
        <dbReference type="Pfam" id="PF03061"/>
    </source>
</evidence>
<dbReference type="InterPro" id="IPR006683">
    <property type="entry name" value="Thioestr_dom"/>
</dbReference>
<dbReference type="PANTHER" id="PTHR47260">
    <property type="entry name" value="UPF0644 PROTEIN PB2B4.06"/>
    <property type="match status" value="1"/>
</dbReference>
<dbReference type="AlphaFoldDB" id="A0AA38WXY0"/>
<accession>A0AA38WXY0</accession>
<dbReference type="SUPFAM" id="SSF54637">
    <property type="entry name" value="Thioesterase/thiol ester dehydrase-isomerase"/>
    <property type="match status" value="1"/>
</dbReference>
<gene>
    <name evidence="2" type="ORF">H2200_012489</name>
</gene>
<keyword evidence="3" id="KW-1185">Reference proteome</keyword>
<evidence type="ECO:0000313" key="2">
    <source>
        <dbReference type="EMBL" id="KAJ9603194.1"/>
    </source>
</evidence>
<comment type="caution">
    <text evidence="2">The sequence shown here is derived from an EMBL/GenBank/DDBJ whole genome shotgun (WGS) entry which is preliminary data.</text>
</comment>
<dbReference type="Gene3D" id="3.10.129.10">
    <property type="entry name" value="Hotdog Thioesterase"/>
    <property type="match status" value="1"/>
</dbReference>
<organism evidence="2 3">
    <name type="scientific">Cladophialophora chaetospira</name>
    <dbReference type="NCBI Taxonomy" id="386627"/>
    <lineage>
        <taxon>Eukaryota</taxon>
        <taxon>Fungi</taxon>
        <taxon>Dikarya</taxon>
        <taxon>Ascomycota</taxon>
        <taxon>Pezizomycotina</taxon>
        <taxon>Eurotiomycetes</taxon>
        <taxon>Chaetothyriomycetidae</taxon>
        <taxon>Chaetothyriales</taxon>
        <taxon>Herpotrichiellaceae</taxon>
        <taxon>Cladophialophora</taxon>
    </lineage>
</organism>
<dbReference type="CDD" id="cd03443">
    <property type="entry name" value="PaaI_thioesterase"/>
    <property type="match status" value="1"/>
</dbReference>
<feature type="domain" description="Thioesterase" evidence="1">
    <location>
        <begin position="102"/>
        <end position="199"/>
    </location>
</feature>
<dbReference type="InterPro" id="IPR052061">
    <property type="entry name" value="PTE-AB_protein"/>
</dbReference>
<dbReference type="EMBL" id="JAPDRK010000023">
    <property type="protein sequence ID" value="KAJ9603194.1"/>
    <property type="molecule type" value="Genomic_DNA"/>
</dbReference>
<protein>
    <recommendedName>
        <fullName evidence="1">Thioesterase domain-containing protein</fullName>
    </recommendedName>
</protein>
<dbReference type="PANTHER" id="PTHR47260:SF1">
    <property type="entry name" value="UPF0644 PROTEIN PB2B4.06"/>
    <property type="match status" value="1"/>
</dbReference>